<comment type="similarity">
    <text evidence="2">Belongs to the TPX2 family.</text>
</comment>
<comment type="caution">
    <text evidence="9">The sequence shown here is derived from an EMBL/GenBank/DDBJ whole genome shotgun (WGS) entry which is preliminary data.</text>
</comment>
<dbReference type="AlphaFoldDB" id="A0AAD5X8M6"/>
<evidence type="ECO:0000256" key="6">
    <source>
        <dbReference type="SAM" id="MobiDB-lite"/>
    </source>
</evidence>
<keyword evidence="3" id="KW-0963">Cytoplasm</keyword>
<dbReference type="Pfam" id="PF12214">
    <property type="entry name" value="TPX2_importin"/>
    <property type="match status" value="1"/>
</dbReference>
<accession>A0AAD5X8M6</accession>
<keyword evidence="10" id="KW-1185">Reference proteome</keyword>
<feature type="coiled-coil region" evidence="5">
    <location>
        <begin position="693"/>
        <end position="723"/>
    </location>
</feature>
<dbReference type="Pfam" id="PF06886">
    <property type="entry name" value="TPX2"/>
    <property type="match status" value="1"/>
</dbReference>
<feature type="region of interest" description="Disordered" evidence="6">
    <location>
        <begin position="863"/>
        <end position="891"/>
    </location>
</feature>
<organism evidence="9 10">
    <name type="scientific">Physocladia obscura</name>
    <dbReference type="NCBI Taxonomy" id="109957"/>
    <lineage>
        <taxon>Eukaryota</taxon>
        <taxon>Fungi</taxon>
        <taxon>Fungi incertae sedis</taxon>
        <taxon>Chytridiomycota</taxon>
        <taxon>Chytridiomycota incertae sedis</taxon>
        <taxon>Chytridiomycetes</taxon>
        <taxon>Chytridiales</taxon>
        <taxon>Chytriomycetaceae</taxon>
        <taxon>Physocladia</taxon>
    </lineage>
</organism>
<evidence type="ECO:0000259" key="7">
    <source>
        <dbReference type="Pfam" id="PF06886"/>
    </source>
</evidence>
<keyword evidence="5" id="KW-0175">Coiled coil</keyword>
<feature type="compositionally biased region" description="Low complexity" evidence="6">
    <location>
        <begin position="209"/>
        <end position="231"/>
    </location>
</feature>
<dbReference type="InterPro" id="IPR027330">
    <property type="entry name" value="TPX2_central_dom"/>
</dbReference>
<evidence type="ECO:0000256" key="4">
    <source>
        <dbReference type="ARBA" id="ARBA00023212"/>
    </source>
</evidence>
<name>A0AAD5X8M6_9FUNG</name>
<feature type="compositionally biased region" description="Low complexity" evidence="6">
    <location>
        <begin position="61"/>
        <end position="89"/>
    </location>
</feature>
<proteinExistence type="inferred from homology"/>
<dbReference type="GO" id="GO:0005856">
    <property type="term" value="C:cytoskeleton"/>
    <property type="evidence" value="ECO:0007669"/>
    <property type="project" value="UniProtKB-SubCell"/>
</dbReference>
<dbReference type="InterPro" id="IPR027329">
    <property type="entry name" value="TPX2_C"/>
</dbReference>
<feature type="compositionally biased region" description="Low complexity" evidence="6">
    <location>
        <begin position="1"/>
        <end position="14"/>
    </location>
</feature>
<feature type="domain" description="TPX2 C-terminal" evidence="7">
    <location>
        <begin position="687"/>
        <end position="760"/>
    </location>
</feature>
<feature type="compositionally biased region" description="Polar residues" evidence="6">
    <location>
        <begin position="521"/>
        <end position="532"/>
    </location>
</feature>
<keyword evidence="4" id="KW-0206">Cytoskeleton</keyword>
<feature type="region of interest" description="Disordered" evidence="6">
    <location>
        <begin position="510"/>
        <end position="532"/>
    </location>
</feature>
<comment type="subcellular location">
    <subcellularLocation>
        <location evidence="1">Cytoplasm</location>
        <location evidence="1">Cytoskeleton</location>
    </subcellularLocation>
</comment>
<feature type="compositionally biased region" description="Polar residues" evidence="6">
    <location>
        <begin position="788"/>
        <end position="800"/>
    </location>
</feature>
<sequence>MQTQTPTHIQTQTHAYSSLKPSKLSASIIAPSSSPPPQTPPESAQSEIAAPISSRLRPRTSRTPLRPAPATETTPKSKATSKQQQQSKDTNADSAFEFNASKFCDFARVVTQQQQLSSLNGVPVAPSAEKGKPIDAWFSDHRSSPLVEGFRVANPTAMLDQLEIEEDLQVTPKASKISPVTATSSTPKSYAAAVLENLRSSVDQPPSPAAVANASKATSASRRPSTTTLSSVAKVAASVPPQRPQTATTIKATAATATTTSGDIGRMFAQLSLSATSAAVQQVIRRSAPHDLEAQERLLGATVAWKAKHAGQYCEFGNSGSGGVGKKHGGATVPKEFSFMSRAGSTIKIKSPVIKFVDIYNSNPSKKRKPIIKRFQNDLTVPRPFKFHEKMPHNNKYNNAEDGPRSPFVPLVNRMKHFEIGTPERFKTTARNSKVKIGTIYVAPRLTKPYSPFLMTKQRSKPTNLKTTEEMQIEEIANHPRFKARPLDKKILKEGNFGVPIVEKPVLTVPKSPHFSRPRTAPSTYRQPPPRQQNIIKANPIRYASTKPFEPHLEHRQIVPDDVRLPGEQMRCKKLREFEEALKAKQKEDEKKRIFMARPIPDLSAPAPLPEVKPRPPTEPEPFNLHVHNFPVVRSAFQTKPDGSIEISSAELVPTAQIKFTAQPMPIFEPFVPKKSNKLPTVPDSVVLHTDSRAEERRVFEEAKRAREAVEEEMRELAKLEREEFERHEIRRIRQDQTFQAQPIRQFPGVQVHASQKRLTEPSSPMLKEKRERLARMRSSLSNESSSRPGNNQGNYSSETVKIHQQRQQQLPRSCGGSGGKDEEEGWVSGVPYGEFENGCEEQNGGFEVKQVQVDEIVGSNGFGGVLKKHWPRPVDWIDSDGLNRPGSSEF</sequence>
<evidence type="ECO:0000313" key="10">
    <source>
        <dbReference type="Proteomes" id="UP001211907"/>
    </source>
</evidence>
<dbReference type="Proteomes" id="UP001211907">
    <property type="component" value="Unassembled WGS sequence"/>
</dbReference>
<protein>
    <submittedName>
        <fullName evidence="9">Protein tpx2</fullName>
    </submittedName>
</protein>
<feature type="region of interest" description="Disordered" evidence="6">
    <location>
        <begin position="201"/>
        <end position="250"/>
    </location>
</feature>
<reference evidence="9" key="1">
    <citation type="submission" date="2020-05" db="EMBL/GenBank/DDBJ databases">
        <title>Phylogenomic resolution of chytrid fungi.</title>
        <authorList>
            <person name="Stajich J.E."/>
            <person name="Amses K."/>
            <person name="Simmons R."/>
            <person name="Seto K."/>
            <person name="Myers J."/>
            <person name="Bonds A."/>
            <person name="Quandt C.A."/>
            <person name="Barry K."/>
            <person name="Liu P."/>
            <person name="Grigoriev I."/>
            <person name="Longcore J.E."/>
            <person name="James T.Y."/>
        </authorList>
    </citation>
    <scope>NUCLEOTIDE SEQUENCE</scope>
    <source>
        <strain evidence="9">JEL0513</strain>
    </source>
</reference>
<evidence type="ECO:0000256" key="2">
    <source>
        <dbReference type="ARBA" id="ARBA00005885"/>
    </source>
</evidence>
<evidence type="ECO:0000256" key="5">
    <source>
        <dbReference type="SAM" id="Coils"/>
    </source>
</evidence>
<feature type="region of interest" description="Disordered" evidence="6">
    <location>
        <begin position="386"/>
        <end position="405"/>
    </location>
</feature>
<feature type="domain" description="TPX2 central" evidence="8">
    <location>
        <begin position="445"/>
        <end position="508"/>
    </location>
</feature>
<feature type="region of interest" description="Disordered" evidence="6">
    <location>
        <begin position="1"/>
        <end position="94"/>
    </location>
</feature>
<evidence type="ECO:0000313" key="9">
    <source>
        <dbReference type="EMBL" id="KAJ3093246.1"/>
    </source>
</evidence>
<evidence type="ECO:0000256" key="3">
    <source>
        <dbReference type="ARBA" id="ARBA00022490"/>
    </source>
</evidence>
<feature type="region of interest" description="Disordered" evidence="6">
    <location>
        <begin position="742"/>
        <end position="829"/>
    </location>
</feature>
<gene>
    <name evidence="9" type="primary">TPX2_2</name>
    <name evidence="9" type="ORF">HK100_006737</name>
</gene>
<evidence type="ECO:0000256" key="1">
    <source>
        <dbReference type="ARBA" id="ARBA00004245"/>
    </source>
</evidence>
<dbReference type="EMBL" id="JADGJH010003135">
    <property type="protein sequence ID" value="KAJ3093246.1"/>
    <property type="molecule type" value="Genomic_DNA"/>
</dbReference>
<evidence type="ECO:0000259" key="8">
    <source>
        <dbReference type="Pfam" id="PF12214"/>
    </source>
</evidence>